<feature type="domain" description="Acylphosphatase-like" evidence="10">
    <location>
        <begin position="4"/>
        <end position="90"/>
    </location>
</feature>
<dbReference type="EC" id="6.2.-.-" evidence="8"/>
<comment type="catalytic activity">
    <reaction evidence="9">
        <text>an acyl phosphate + H2O = a carboxylate + phosphate + H(+)</text>
        <dbReference type="Rhea" id="RHEA:14965"/>
        <dbReference type="ChEBI" id="CHEBI:15377"/>
        <dbReference type="ChEBI" id="CHEBI:15378"/>
        <dbReference type="ChEBI" id="CHEBI:29067"/>
        <dbReference type="ChEBI" id="CHEBI:43474"/>
        <dbReference type="ChEBI" id="CHEBI:59918"/>
        <dbReference type="EC" id="3.6.1.7"/>
    </reaction>
</comment>
<dbReference type="InterPro" id="IPR051060">
    <property type="entry name" value="Carbamoyltrans_HypF-like"/>
</dbReference>
<dbReference type="InterPro" id="IPR006070">
    <property type="entry name" value="Sua5-like_dom"/>
</dbReference>
<name>A0A430SI30_THESC</name>
<evidence type="ECO:0000256" key="9">
    <source>
        <dbReference type="PROSITE-ProRule" id="PRU00520"/>
    </source>
</evidence>
<dbReference type="PROSITE" id="PS00150">
    <property type="entry name" value="ACYLPHOSPHATASE_1"/>
    <property type="match status" value="1"/>
</dbReference>
<dbReference type="Gene3D" id="3.30.420.40">
    <property type="match status" value="1"/>
</dbReference>
<dbReference type="InterPro" id="IPR004421">
    <property type="entry name" value="Carbamoyltransferase_HypF"/>
</dbReference>
<dbReference type="RefSeq" id="WP_126208618.1">
    <property type="nucleotide sequence ID" value="NZ_PELZ01000013.1"/>
</dbReference>
<proteinExistence type="inferred from homology"/>
<dbReference type="Pfam" id="PF01300">
    <property type="entry name" value="Sua5_yciO_yrdC"/>
    <property type="match status" value="1"/>
</dbReference>
<dbReference type="GO" id="GO:0003998">
    <property type="term" value="F:acylphosphatase activity"/>
    <property type="evidence" value="ECO:0007669"/>
    <property type="project" value="UniProtKB-EC"/>
</dbReference>
<dbReference type="Gene3D" id="3.30.110.120">
    <property type="match status" value="1"/>
</dbReference>
<feature type="active site" evidence="9">
    <location>
        <position position="37"/>
    </location>
</feature>
<dbReference type="Proteomes" id="UP000288051">
    <property type="component" value="Unassembled WGS sequence"/>
</dbReference>
<accession>A0A430SI30</accession>
<evidence type="ECO:0000313" key="12">
    <source>
        <dbReference type="EMBL" id="RTH40194.1"/>
    </source>
</evidence>
<dbReference type="InterPro" id="IPR041440">
    <property type="entry name" value="HypF_C"/>
</dbReference>
<evidence type="ECO:0000256" key="6">
    <source>
        <dbReference type="ARBA" id="ARBA00022833"/>
    </source>
</evidence>
<dbReference type="PANTHER" id="PTHR42959:SF1">
    <property type="entry name" value="CARBAMOYLTRANSFERASE HYPF"/>
    <property type="match status" value="1"/>
</dbReference>
<keyword evidence="6" id="KW-0862">Zinc</keyword>
<dbReference type="UniPathway" id="UPA00335"/>
<keyword evidence="9" id="KW-0378">Hydrolase</keyword>
<dbReference type="GO" id="GO:0008270">
    <property type="term" value="F:zinc ion binding"/>
    <property type="evidence" value="ECO:0007669"/>
    <property type="project" value="UniProtKB-KW"/>
</dbReference>
<dbReference type="InterPro" id="IPR017968">
    <property type="entry name" value="Acylphosphatase_CS"/>
</dbReference>
<dbReference type="Pfam" id="PF00708">
    <property type="entry name" value="Acylphosphatase"/>
    <property type="match status" value="1"/>
</dbReference>
<dbReference type="NCBIfam" id="TIGR00143">
    <property type="entry name" value="hypF"/>
    <property type="match status" value="1"/>
</dbReference>
<evidence type="ECO:0000259" key="10">
    <source>
        <dbReference type="PROSITE" id="PS51160"/>
    </source>
</evidence>
<feature type="active site" evidence="9">
    <location>
        <position position="19"/>
    </location>
</feature>
<dbReference type="Pfam" id="PF07503">
    <property type="entry name" value="zf-HYPF"/>
    <property type="match status" value="2"/>
</dbReference>
<keyword evidence="3" id="KW-0436">Ligase</keyword>
<evidence type="ECO:0000313" key="13">
    <source>
        <dbReference type="Proteomes" id="UP000288051"/>
    </source>
</evidence>
<protein>
    <recommendedName>
        <fullName evidence="8">Carbamoyltransferase</fullName>
        <ecNumber evidence="8">6.2.-.-</ecNumber>
    </recommendedName>
</protein>
<comment type="caution">
    <text evidence="12">The sequence shown here is derived from an EMBL/GenBank/DDBJ whole genome shotgun (WGS) entry which is preliminary data.</text>
</comment>
<dbReference type="AlphaFoldDB" id="A0A430SI30"/>
<sequence>MKQAWRVRVWGVVQGVGFRPFVYRLAQAYGLGGWVRNDEEAVEMHVEGPSAALEAFLEELSNHPPPAARIDRVVIEEVAPEDLVVFEIRESAKRDRPTVRISPDLAVCPACLKELFDPQDRRYLYPYINCTNCGPRYSIVLALPYDRSRTTMKAWALCPVCAREYEDPLDRRFHAQPIACPACGPHYFLREEDRLTPGDEAAIRRAVELLREGRIIAVKGLGGYHLACDAENAQAVQALRERKYRKEKPFALMVRDLEVARALIELTPEAEALLTSSARPILLAPARRELPGVAPENRDLGVMLPYTPLHYLLFHYGAPPVLVMTSANRSSEPMAYRDEEALEKLSGIADAFLIGERPIARRVDDSVVRVGTFGPLILRRARGYAPAMVARLPLSPPLLAVGADLKNAVTLVVEGQALMSQHLGDLEHYEAFIAFQEAVQSLLSVYELEAEEIWVVHDLHPQYRSTAYALSLSARSHYAVQHHQAHVAAVLAERGAFEERVVGVAFDGTGYGEDGAIWGGEFFLGSLAEGLTRVGHLRYAALPGGDAAARFPIQAAVGFLDQIEEIPDLTQPPFSFSERYLKARELLRSGLRVFPTTSVGRLFDTVAALLGFAREITFESQAAIWLEHLARKALPVKPYPFPWNGKELDFRPLLEAVLWDRARGRDPSEIARAFHRGLAQGLVSAAVTLAEAHGAIALVLSGGVFQNALLLEEIRAFLREVLPVWLPREVPPNDGGISLGQAALATFSESLALDRTS</sequence>
<gene>
    <name evidence="12" type="primary">hypF</name>
    <name evidence="12" type="ORF">CSW37_00675</name>
</gene>
<dbReference type="SUPFAM" id="SSF54975">
    <property type="entry name" value="Acylphosphatase/BLUF domain-like"/>
    <property type="match status" value="1"/>
</dbReference>
<evidence type="ECO:0000256" key="2">
    <source>
        <dbReference type="ARBA" id="ARBA00008097"/>
    </source>
</evidence>
<organism evidence="12 13">
    <name type="scientific">Thermus scotoductus</name>
    <dbReference type="NCBI Taxonomy" id="37636"/>
    <lineage>
        <taxon>Bacteria</taxon>
        <taxon>Thermotogati</taxon>
        <taxon>Deinococcota</taxon>
        <taxon>Deinococci</taxon>
        <taxon>Thermales</taxon>
        <taxon>Thermaceae</taxon>
        <taxon>Thermus</taxon>
    </lineage>
</organism>
<evidence type="ECO:0000256" key="8">
    <source>
        <dbReference type="PIRNR" id="PIRNR006256"/>
    </source>
</evidence>
<dbReference type="InterPro" id="IPR001792">
    <property type="entry name" value="Acylphosphatase-like_dom"/>
</dbReference>
<comment type="similarity">
    <text evidence="2 8">Belongs to the carbamoyltransferase HypF family.</text>
</comment>
<dbReference type="InterPro" id="IPR055128">
    <property type="entry name" value="HypF_C_2"/>
</dbReference>
<dbReference type="Pfam" id="PF22521">
    <property type="entry name" value="HypF_C_2"/>
    <property type="match status" value="1"/>
</dbReference>
<dbReference type="PROSITE" id="PS51163">
    <property type="entry name" value="YRDC"/>
    <property type="match status" value="1"/>
</dbReference>
<evidence type="ECO:0000256" key="5">
    <source>
        <dbReference type="ARBA" id="ARBA00022771"/>
    </source>
</evidence>
<keyword evidence="4" id="KW-0479">Metal-binding</keyword>
<dbReference type="Pfam" id="PF17788">
    <property type="entry name" value="HypF_C"/>
    <property type="match status" value="1"/>
</dbReference>
<dbReference type="PROSITE" id="PS51160">
    <property type="entry name" value="ACYLPHOSPHATASE_3"/>
    <property type="match status" value="1"/>
</dbReference>
<evidence type="ECO:0000256" key="1">
    <source>
        <dbReference type="ARBA" id="ARBA00004711"/>
    </source>
</evidence>
<dbReference type="SUPFAM" id="SSF55821">
    <property type="entry name" value="YrdC/RibB"/>
    <property type="match status" value="1"/>
</dbReference>
<evidence type="ECO:0000256" key="7">
    <source>
        <dbReference type="ARBA" id="ARBA00048220"/>
    </source>
</evidence>
<evidence type="ECO:0000259" key="11">
    <source>
        <dbReference type="PROSITE" id="PS51163"/>
    </source>
</evidence>
<feature type="domain" description="YrdC-like" evidence="11">
    <location>
        <begin position="200"/>
        <end position="383"/>
    </location>
</feature>
<comment type="pathway">
    <text evidence="1">Protein modification; [NiFe] hydrogenase maturation.</text>
</comment>
<dbReference type="Gene3D" id="3.90.870.50">
    <property type="match status" value="1"/>
</dbReference>
<dbReference type="GO" id="GO:0051604">
    <property type="term" value="P:protein maturation"/>
    <property type="evidence" value="ECO:0007669"/>
    <property type="project" value="TreeGrafter"/>
</dbReference>
<keyword evidence="12" id="KW-0808">Transferase</keyword>
<dbReference type="InterPro" id="IPR036046">
    <property type="entry name" value="Acylphosphatase-like_dom_sf"/>
</dbReference>
<dbReference type="InterPro" id="IPR011125">
    <property type="entry name" value="Znf_HypF"/>
</dbReference>
<comment type="catalytic activity">
    <reaction evidence="7">
        <text>C-terminal L-cysteinyl-[HypE protein] + carbamoyl phosphate + ATP + H2O = C-terminal S-carboxamide-L-cysteinyl-[HypE protein] + AMP + phosphate + diphosphate + H(+)</text>
        <dbReference type="Rhea" id="RHEA:55636"/>
        <dbReference type="Rhea" id="RHEA-COMP:14247"/>
        <dbReference type="Rhea" id="RHEA-COMP:14392"/>
        <dbReference type="ChEBI" id="CHEBI:15377"/>
        <dbReference type="ChEBI" id="CHEBI:15378"/>
        <dbReference type="ChEBI" id="CHEBI:30616"/>
        <dbReference type="ChEBI" id="CHEBI:33019"/>
        <dbReference type="ChEBI" id="CHEBI:43474"/>
        <dbReference type="ChEBI" id="CHEBI:58228"/>
        <dbReference type="ChEBI" id="CHEBI:76913"/>
        <dbReference type="ChEBI" id="CHEBI:139126"/>
        <dbReference type="ChEBI" id="CHEBI:456215"/>
    </reaction>
</comment>
<evidence type="ECO:0000256" key="4">
    <source>
        <dbReference type="ARBA" id="ARBA00022723"/>
    </source>
</evidence>
<dbReference type="GO" id="GO:0016743">
    <property type="term" value="F:carboxyl- or carbamoyltransferase activity"/>
    <property type="evidence" value="ECO:0007669"/>
    <property type="project" value="UniProtKB-UniRule"/>
</dbReference>
<evidence type="ECO:0000256" key="3">
    <source>
        <dbReference type="ARBA" id="ARBA00022598"/>
    </source>
</evidence>
<dbReference type="EMBL" id="PELZ01000013">
    <property type="protein sequence ID" value="RTH40194.1"/>
    <property type="molecule type" value="Genomic_DNA"/>
</dbReference>
<dbReference type="GO" id="GO:0016874">
    <property type="term" value="F:ligase activity"/>
    <property type="evidence" value="ECO:0007669"/>
    <property type="project" value="UniProtKB-UniRule"/>
</dbReference>
<keyword evidence="5" id="KW-0863">Zinc-finger</keyword>
<dbReference type="GO" id="GO:0003725">
    <property type="term" value="F:double-stranded RNA binding"/>
    <property type="evidence" value="ECO:0007669"/>
    <property type="project" value="InterPro"/>
</dbReference>
<dbReference type="Gene3D" id="3.30.420.360">
    <property type="match status" value="1"/>
</dbReference>
<dbReference type="PIRSF" id="PIRSF006256">
    <property type="entry name" value="CMPcnvr_hdrg_mat"/>
    <property type="match status" value="1"/>
</dbReference>
<reference evidence="12 13" key="1">
    <citation type="journal article" date="2019" name="Extremophiles">
        <title>Biogeography of thermophiles and predominance of Thermus scotoductus in domestic water heaters.</title>
        <authorList>
            <person name="Wilpiszeski R.L."/>
            <person name="Zhang Z."/>
            <person name="House C.H."/>
        </authorList>
    </citation>
    <scope>NUCLEOTIDE SEQUENCE [LARGE SCALE GENOMIC DNA]</scope>
    <source>
        <strain evidence="12 13">24_S24</strain>
    </source>
</reference>
<dbReference type="PANTHER" id="PTHR42959">
    <property type="entry name" value="CARBAMOYLTRANSFERASE"/>
    <property type="match status" value="1"/>
</dbReference>
<dbReference type="InterPro" id="IPR017945">
    <property type="entry name" value="DHBP_synth_RibB-like_a/b_dom"/>
</dbReference>